<proteinExistence type="predicted"/>
<protein>
    <submittedName>
        <fullName evidence="2">Uncharacterized protein</fullName>
    </submittedName>
</protein>
<sequence length="50" mass="5412">MPGLRGKLPDLPWLPAEGADHLAVPTGEPTRRGSVRLPVRAARLRSEGEQ</sequence>
<name>A0A6I6NB04_9ACTN</name>
<gene>
    <name evidence="2" type="ORF">GQF42_40065</name>
</gene>
<evidence type="ECO:0000313" key="2">
    <source>
        <dbReference type="EMBL" id="QHA08642.1"/>
    </source>
</evidence>
<evidence type="ECO:0000313" key="3">
    <source>
        <dbReference type="Proteomes" id="UP000436138"/>
    </source>
</evidence>
<keyword evidence="3" id="KW-1185">Reference proteome</keyword>
<reference evidence="2 3" key="1">
    <citation type="submission" date="2019-12" db="EMBL/GenBank/DDBJ databases">
        <title>Streptomyces sp. strain T44 isolated from rhizosphere soil of Broussonetia papyrifera.</title>
        <authorList>
            <person name="Mo P."/>
        </authorList>
    </citation>
    <scope>NUCLEOTIDE SEQUENCE [LARGE SCALE GENOMIC DNA]</scope>
    <source>
        <strain evidence="2 3">T44</strain>
    </source>
</reference>
<evidence type="ECO:0000256" key="1">
    <source>
        <dbReference type="SAM" id="MobiDB-lite"/>
    </source>
</evidence>
<dbReference type="RefSeq" id="WP_158928249.1">
    <property type="nucleotide sequence ID" value="NZ_CP047020.1"/>
</dbReference>
<accession>A0A6I6NB04</accession>
<feature type="region of interest" description="Disordered" evidence="1">
    <location>
        <begin position="1"/>
        <end position="50"/>
    </location>
</feature>
<dbReference type="AlphaFoldDB" id="A0A6I6NB04"/>
<dbReference type="Proteomes" id="UP000436138">
    <property type="component" value="Chromosome"/>
</dbReference>
<dbReference type="KEGG" id="sbro:GQF42_40065"/>
<dbReference type="EMBL" id="CP047020">
    <property type="protein sequence ID" value="QHA08642.1"/>
    <property type="molecule type" value="Genomic_DNA"/>
</dbReference>
<organism evidence="2 3">
    <name type="scientific">Streptomyces broussonetiae</name>
    <dbReference type="NCBI Taxonomy" id="2686304"/>
    <lineage>
        <taxon>Bacteria</taxon>
        <taxon>Bacillati</taxon>
        <taxon>Actinomycetota</taxon>
        <taxon>Actinomycetes</taxon>
        <taxon>Kitasatosporales</taxon>
        <taxon>Streptomycetaceae</taxon>
        <taxon>Streptomyces</taxon>
    </lineage>
</organism>